<dbReference type="EMBL" id="JBHSGB010000013">
    <property type="protein sequence ID" value="MFC4656292.1"/>
    <property type="molecule type" value="Genomic_DNA"/>
</dbReference>
<reference evidence="5" key="1">
    <citation type="journal article" date="2019" name="Int. J. Syst. Evol. Microbiol.">
        <title>The Global Catalogue of Microorganisms (GCM) 10K type strain sequencing project: providing services to taxonomists for standard genome sequencing and annotation.</title>
        <authorList>
            <consortium name="The Broad Institute Genomics Platform"/>
            <consortium name="The Broad Institute Genome Sequencing Center for Infectious Disease"/>
            <person name="Wu L."/>
            <person name="Ma J."/>
        </authorList>
    </citation>
    <scope>NUCLEOTIDE SEQUENCE [LARGE SCALE GENOMIC DNA]</scope>
    <source>
        <strain evidence="5">DT28</strain>
    </source>
</reference>
<dbReference type="PANTHER" id="PTHR33755">
    <property type="entry name" value="TOXIN PARE1-RELATED"/>
    <property type="match status" value="1"/>
</dbReference>
<comment type="similarity">
    <text evidence="1 3">Belongs to the RelE toxin family.</text>
</comment>
<organism evidence="4 5">
    <name type="scientific">Rheinheimera marina</name>
    <dbReference type="NCBI Taxonomy" id="1774958"/>
    <lineage>
        <taxon>Bacteria</taxon>
        <taxon>Pseudomonadati</taxon>
        <taxon>Pseudomonadota</taxon>
        <taxon>Gammaproteobacteria</taxon>
        <taxon>Chromatiales</taxon>
        <taxon>Chromatiaceae</taxon>
        <taxon>Rheinheimera</taxon>
    </lineage>
</organism>
<dbReference type="InterPro" id="IPR035093">
    <property type="entry name" value="RelE/ParE_toxin_dom_sf"/>
</dbReference>
<dbReference type="PANTHER" id="PTHR33755:SF9">
    <property type="entry name" value="TOXIN PARE1"/>
    <property type="match status" value="1"/>
</dbReference>
<gene>
    <name evidence="4" type="ORF">ACFO3I_14845</name>
</gene>
<accession>A0ABV9JPU6</accession>
<dbReference type="PIRSF" id="PIRSF029218">
    <property type="entry name" value="ParE"/>
    <property type="match status" value="1"/>
</dbReference>
<dbReference type="InterPro" id="IPR051803">
    <property type="entry name" value="TA_system_RelE-like_toxin"/>
</dbReference>
<evidence type="ECO:0000256" key="2">
    <source>
        <dbReference type="ARBA" id="ARBA00022649"/>
    </source>
</evidence>
<protein>
    <recommendedName>
        <fullName evidence="3">Toxin</fullName>
    </recommendedName>
</protein>
<dbReference type="InterPro" id="IPR028344">
    <property type="entry name" value="ParE1/4"/>
</dbReference>
<evidence type="ECO:0000313" key="4">
    <source>
        <dbReference type="EMBL" id="MFC4656292.1"/>
    </source>
</evidence>
<dbReference type="Proteomes" id="UP001595962">
    <property type="component" value="Unassembled WGS sequence"/>
</dbReference>
<evidence type="ECO:0000256" key="3">
    <source>
        <dbReference type="PIRNR" id="PIRNR029218"/>
    </source>
</evidence>
<dbReference type="Pfam" id="PF05016">
    <property type="entry name" value="ParE_toxin"/>
    <property type="match status" value="1"/>
</dbReference>
<keyword evidence="5" id="KW-1185">Reference proteome</keyword>
<dbReference type="Gene3D" id="3.30.2310.20">
    <property type="entry name" value="RelE-like"/>
    <property type="match status" value="1"/>
</dbReference>
<dbReference type="InterPro" id="IPR007712">
    <property type="entry name" value="RelE/ParE_toxin"/>
</dbReference>
<dbReference type="RefSeq" id="WP_377335206.1">
    <property type="nucleotide sequence ID" value="NZ_JBHSGB010000013.1"/>
</dbReference>
<proteinExistence type="inferred from homology"/>
<comment type="caution">
    <text evidence="4">The sequence shown here is derived from an EMBL/GenBank/DDBJ whole genome shotgun (WGS) entry which is preliminary data.</text>
</comment>
<sequence>MAKELCSYLLSRLAEADLREISATTITNWGVAKARAYLKSLDKTMLALAQNPDLGRERSEVYAGARSFPSGKHVIFYRTAAQGVIEIARVLHQRMDVLSLLSDEF</sequence>
<keyword evidence="2" id="KW-1277">Toxin-antitoxin system</keyword>
<name>A0ABV9JPU6_9GAMM</name>
<evidence type="ECO:0000313" key="5">
    <source>
        <dbReference type="Proteomes" id="UP001595962"/>
    </source>
</evidence>
<evidence type="ECO:0000256" key="1">
    <source>
        <dbReference type="ARBA" id="ARBA00006226"/>
    </source>
</evidence>